<dbReference type="SMART" id="SM00184">
    <property type="entry name" value="RING"/>
    <property type="match status" value="1"/>
</dbReference>
<keyword evidence="4" id="KW-0808">Transferase</keyword>
<dbReference type="SMART" id="SM00744">
    <property type="entry name" value="RINGv"/>
    <property type="match status" value="1"/>
</dbReference>
<evidence type="ECO:0000256" key="13">
    <source>
        <dbReference type="SAM" id="MobiDB-lite"/>
    </source>
</evidence>
<dbReference type="GO" id="GO:0016020">
    <property type="term" value="C:membrane"/>
    <property type="evidence" value="ECO:0007669"/>
    <property type="project" value="UniProtKB-SubCell"/>
</dbReference>
<evidence type="ECO:0000259" key="14">
    <source>
        <dbReference type="PROSITE" id="PS50089"/>
    </source>
</evidence>
<comment type="subcellular location">
    <subcellularLocation>
        <location evidence="2">Membrane</location>
        <topology evidence="2">Multi-pass membrane protein</topology>
    </subcellularLocation>
</comment>
<feature type="compositionally biased region" description="Basic and acidic residues" evidence="13">
    <location>
        <begin position="249"/>
        <end position="278"/>
    </location>
</feature>
<evidence type="ECO:0000256" key="3">
    <source>
        <dbReference type="ARBA" id="ARBA00012483"/>
    </source>
</evidence>
<gene>
    <name evidence="15" type="ORF">KI387_027693</name>
</gene>
<dbReference type="Pfam" id="PF13639">
    <property type="entry name" value="zf-RING_2"/>
    <property type="match status" value="1"/>
</dbReference>
<dbReference type="Proteomes" id="UP000824469">
    <property type="component" value="Unassembled WGS sequence"/>
</dbReference>
<evidence type="ECO:0000256" key="8">
    <source>
        <dbReference type="ARBA" id="ARBA00022786"/>
    </source>
</evidence>
<dbReference type="GO" id="GO:0061630">
    <property type="term" value="F:ubiquitin protein ligase activity"/>
    <property type="evidence" value="ECO:0007669"/>
    <property type="project" value="UniProtKB-EC"/>
</dbReference>
<reference evidence="15 16" key="1">
    <citation type="journal article" date="2021" name="Nat. Plants">
        <title>The Taxus genome provides insights into paclitaxel biosynthesis.</title>
        <authorList>
            <person name="Xiong X."/>
            <person name="Gou J."/>
            <person name="Liao Q."/>
            <person name="Li Y."/>
            <person name="Zhou Q."/>
            <person name="Bi G."/>
            <person name="Li C."/>
            <person name="Du R."/>
            <person name="Wang X."/>
            <person name="Sun T."/>
            <person name="Guo L."/>
            <person name="Liang H."/>
            <person name="Lu P."/>
            <person name="Wu Y."/>
            <person name="Zhang Z."/>
            <person name="Ro D.K."/>
            <person name="Shang Y."/>
            <person name="Huang S."/>
            <person name="Yan J."/>
        </authorList>
    </citation>
    <scope>NUCLEOTIDE SEQUENCE [LARGE SCALE GENOMIC DNA]</scope>
    <source>
        <strain evidence="15">Ta-2019</strain>
    </source>
</reference>
<protein>
    <recommendedName>
        <fullName evidence="3">RING-type E3 ubiquitin transferase</fullName>
        <ecNumber evidence="3">2.3.2.27</ecNumber>
    </recommendedName>
</protein>
<dbReference type="PANTHER" id="PTHR45977">
    <property type="entry name" value="TARGET OF ERK KINASE MPK-1"/>
    <property type="match status" value="1"/>
</dbReference>
<dbReference type="GO" id="GO:0016567">
    <property type="term" value="P:protein ubiquitination"/>
    <property type="evidence" value="ECO:0007669"/>
    <property type="project" value="TreeGrafter"/>
</dbReference>
<dbReference type="InterPro" id="IPR001841">
    <property type="entry name" value="Znf_RING"/>
</dbReference>
<evidence type="ECO:0000256" key="11">
    <source>
        <dbReference type="ARBA" id="ARBA00023136"/>
    </source>
</evidence>
<dbReference type="InterPro" id="IPR013083">
    <property type="entry name" value="Znf_RING/FYVE/PHD"/>
</dbReference>
<dbReference type="PANTHER" id="PTHR45977:SF4">
    <property type="entry name" value="RING-TYPE DOMAIN-CONTAINING PROTEIN"/>
    <property type="match status" value="1"/>
</dbReference>
<evidence type="ECO:0000256" key="2">
    <source>
        <dbReference type="ARBA" id="ARBA00004141"/>
    </source>
</evidence>
<evidence type="ECO:0000256" key="12">
    <source>
        <dbReference type="PROSITE-ProRule" id="PRU00175"/>
    </source>
</evidence>
<evidence type="ECO:0000256" key="6">
    <source>
        <dbReference type="ARBA" id="ARBA00022723"/>
    </source>
</evidence>
<keyword evidence="8" id="KW-0833">Ubl conjugation pathway</keyword>
<keyword evidence="7 12" id="KW-0863">Zinc-finger</keyword>
<evidence type="ECO:0000256" key="4">
    <source>
        <dbReference type="ARBA" id="ARBA00022679"/>
    </source>
</evidence>
<dbReference type="Gene3D" id="3.30.40.10">
    <property type="entry name" value="Zinc/RING finger domain, C3HC4 (zinc finger)"/>
    <property type="match status" value="1"/>
</dbReference>
<dbReference type="EC" id="2.3.2.27" evidence="3"/>
<evidence type="ECO:0000256" key="10">
    <source>
        <dbReference type="ARBA" id="ARBA00022989"/>
    </source>
</evidence>
<evidence type="ECO:0000256" key="9">
    <source>
        <dbReference type="ARBA" id="ARBA00022833"/>
    </source>
</evidence>
<evidence type="ECO:0000256" key="5">
    <source>
        <dbReference type="ARBA" id="ARBA00022692"/>
    </source>
</evidence>
<keyword evidence="16" id="KW-1185">Reference proteome</keyword>
<evidence type="ECO:0000313" key="15">
    <source>
        <dbReference type="EMBL" id="KAH9312658.1"/>
    </source>
</evidence>
<feature type="domain" description="RING-type" evidence="14">
    <location>
        <begin position="148"/>
        <end position="190"/>
    </location>
</feature>
<dbReference type="CDD" id="cd16454">
    <property type="entry name" value="RING-H2_PA-TM-RING"/>
    <property type="match status" value="1"/>
</dbReference>
<accession>A0AA38G078</accession>
<feature type="compositionally biased region" description="Polar residues" evidence="13">
    <location>
        <begin position="228"/>
        <end position="242"/>
    </location>
</feature>
<dbReference type="AlphaFoldDB" id="A0AA38G078"/>
<dbReference type="PROSITE" id="PS50089">
    <property type="entry name" value="ZF_RING_2"/>
    <property type="match status" value="1"/>
</dbReference>
<keyword evidence="9" id="KW-0862">Zinc</keyword>
<evidence type="ECO:0000256" key="1">
    <source>
        <dbReference type="ARBA" id="ARBA00000900"/>
    </source>
</evidence>
<comment type="caution">
    <text evidence="15">The sequence shown here is derived from an EMBL/GenBank/DDBJ whole genome shotgun (WGS) entry which is preliminary data.</text>
</comment>
<keyword evidence="6" id="KW-0479">Metal-binding</keyword>
<keyword evidence="11" id="KW-0472">Membrane</keyword>
<evidence type="ECO:0000313" key="16">
    <source>
        <dbReference type="Proteomes" id="UP000824469"/>
    </source>
</evidence>
<dbReference type="InterPro" id="IPR011016">
    <property type="entry name" value="Znf_RING-CH"/>
</dbReference>
<dbReference type="EMBL" id="JAHRHJ020000006">
    <property type="protein sequence ID" value="KAH9312658.1"/>
    <property type="molecule type" value="Genomic_DNA"/>
</dbReference>
<keyword evidence="5" id="KW-0812">Transmembrane</keyword>
<sequence>MAVMFSAVSLESLHASDSIRDLSIFYLNSNVNSYKSISYRLTLRHLRGSECKLNLLVVNAAAASGHTFQANEENHNDNEDRHLFETQFRSTQLLRREYSNYNLETSSETAPVLGSELAQLPLIADEIRKSLPVVPYKTPANITHVGECAVCLCKIEEGDQIRELPCSLFFHRNCLVKWLDHQQTTCPLCRFSLILEELMFWFSSFHGHGFHGMWWLRANLERCSEDFGSTSENPKDAWQQSLGRGGRVSPEDQRGNDNRVSMRPDRTKGRDAHFELYN</sequence>
<proteinExistence type="predicted"/>
<organism evidence="15 16">
    <name type="scientific">Taxus chinensis</name>
    <name type="common">Chinese yew</name>
    <name type="synonym">Taxus wallichiana var. chinensis</name>
    <dbReference type="NCBI Taxonomy" id="29808"/>
    <lineage>
        <taxon>Eukaryota</taxon>
        <taxon>Viridiplantae</taxon>
        <taxon>Streptophyta</taxon>
        <taxon>Embryophyta</taxon>
        <taxon>Tracheophyta</taxon>
        <taxon>Spermatophyta</taxon>
        <taxon>Pinopsida</taxon>
        <taxon>Pinidae</taxon>
        <taxon>Conifers II</taxon>
        <taxon>Cupressales</taxon>
        <taxon>Taxaceae</taxon>
        <taxon>Taxus</taxon>
    </lineage>
</organism>
<evidence type="ECO:0000256" key="7">
    <source>
        <dbReference type="ARBA" id="ARBA00022771"/>
    </source>
</evidence>
<dbReference type="GO" id="GO:0006511">
    <property type="term" value="P:ubiquitin-dependent protein catabolic process"/>
    <property type="evidence" value="ECO:0007669"/>
    <property type="project" value="TreeGrafter"/>
</dbReference>
<dbReference type="SUPFAM" id="SSF57850">
    <property type="entry name" value="RING/U-box"/>
    <property type="match status" value="1"/>
</dbReference>
<name>A0AA38G078_TAXCH</name>
<comment type="catalytic activity">
    <reaction evidence="1">
        <text>S-ubiquitinyl-[E2 ubiquitin-conjugating enzyme]-L-cysteine + [acceptor protein]-L-lysine = [E2 ubiquitin-conjugating enzyme]-L-cysteine + N(6)-ubiquitinyl-[acceptor protein]-L-lysine.</text>
        <dbReference type="EC" id="2.3.2.27"/>
    </reaction>
</comment>
<dbReference type="GO" id="GO:0008270">
    <property type="term" value="F:zinc ion binding"/>
    <property type="evidence" value="ECO:0007669"/>
    <property type="project" value="UniProtKB-KW"/>
</dbReference>
<feature type="region of interest" description="Disordered" evidence="13">
    <location>
        <begin position="228"/>
        <end position="278"/>
    </location>
</feature>
<keyword evidence="10" id="KW-1133">Transmembrane helix</keyword>